<dbReference type="InterPro" id="IPR018376">
    <property type="entry name" value="Enoyl-CoA_hyd/isom_CS"/>
</dbReference>
<gene>
    <name evidence="2" type="ORF">BON30_14580</name>
</gene>
<keyword evidence="3" id="KW-1185">Reference proteome</keyword>
<comment type="similarity">
    <text evidence="1">Belongs to the enoyl-CoA hydratase/isomerase family.</text>
</comment>
<dbReference type="CDD" id="cd06558">
    <property type="entry name" value="crotonase-like"/>
    <property type="match status" value="1"/>
</dbReference>
<comment type="caution">
    <text evidence="2">The sequence shown here is derived from an EMBL/GenBank/DDBJ whole genome shotgun (WGS) entry which is preliminary data.</text>
</comment>
<dbReference type="Proteomes" id="UP000182229">
    <property type="component" value="Unassembled WGS sequence"/>
</dbReference>
<dbReference type="GO" id="GO:0003824">
    <property type="term" value="F:catalytic activity"/>
    <property type="evidence" value="ECO:0007669"/>
    <property type="project" value="InterPro"/>
</dbReference>
<dbReference type="PANTHER" id="PTHR43459:SF1">
    <property type="entry name" value="EG:BACN32G11.4 PROTEIN"/>
    <property type="match status" value="1"/>
</dbReference>
<dbReference type="InterPro" id="IPR029045">
    <property type="entry name" value="ClpP/crotonase-like_dom_sf"/>
</dbReference>
<dbReference type="EMBL" id="MPIN01000003">
    <property type="protein sequence ID" value="OJH40266.1"/>
    <property type="molecule type" value="Genomic_DNA"/>
</dbReference>
<name>A0A1L9BDG7_9BACT</name>
<dbReference type="PANTHER" id="PTHR43459">
    <property type="entry name" value="ENOYL-COA HYDRATASE"/>
    <property type="match status" value="1"/>
</dbReference>
<dbReference type="SUPFAM" id="SSF52096">
    <property type="entry name" value="ClpP/crotonase"/>
    <property type="match status" value="1"/>
</dbReference>
<dbReference type="Pfam" id="PF00378">
    <property type="entry name" value="ECH_1"/>
    <property type="match status" value="1"/>
</dbReference>
<dbReference type="OrthoDB" id="9777711at2"/>
<dbReference type="RefSeq" id="WP_071898899.1">
    <property type="nucleotide sequence ID" value="NZ_MPIN01000003.1"/>
</dbReference>
<dbReference type="AlphaFoldDB" id="A0A1L9BDG7"/>
<reference evidence="2 3" key="2">
    <citation type="submission" date="2016-12" db="EMBL/GenBank/DDBJ databases">
        <title>Draft Genome Sequence of Cystobacter ferrugineus Strain Cbfe23.</title>
        <authorList>
            <person name="Akbar S."/>
            <person name="Dowd S.E."/>
            <person name="Stevens D.C."/>
        </authorList>
    </citation>
    <scope>NUCLEOTIDE SEQUENCE [LARGE SCALE GENOMIC DNA]</scope>
    <source>
        <strain evidence="2 3">Cbfe23</strain>
    </source>
</reference>
<dbReference type="STRING" id="83449.BON30_14580"/>
<evidence type="ECO:0000256" key="1">
    <source>
        <dbReference type="RuleBase" id="RU003707"/>
    </source>
</evidence>
<dbReference type="InterPro" id="IPR001753">
    <property type="entry name" value="Enoyl-CoA_hydra/iso"/>
</dbReference>
<dbReference type="PROSITE" id="PS00166">
    <property type="entry name" value="ENOYL_COA_HYDRATASE"/>
    <property type="match status" value="1"/>
</dbReference>
<evidence type="ECO:0000313" key="2">
    <source>
        <dbReference type="EMBL" id="OJH40266.1"/>
    </source>
</evidence>
<protein>
    <submittedName>
        <fullName evidence="2">Enoyl-CoA hydratase</fullName>
    </submittedName>
</protein>
<reference evidence="3" key="1">
    <citation type="submission" date="2016-11" db="EMBL/GenBank/DDBJ databases">
        <authorList>
            <person name="Shukria A."/>
            <person name="Stevens D.C."/>
        </authorList>
    </citation>
    <scope>NUCLEOTIDE SEQUENCE [LARGE SCALE GENOMIC DNA]</scope>
    <source>
        <strain evidence="3">Cbfe23</strain>
    </source>
</reference>
<dbReference type="Gene3D" id="3.90.226.10">
    <property type="entry name" value="2-enoyl-CoA Hydratase, Chain A, domain 1"/>
    <property type="match status" value="1"/>
</dbReference>
<proteinExistence type="inferred from homology"/>
<organism evidence="2 3">
    <name type="scientific">Cystobacter ferrugineus</name>
    <dbReference type="NCBI Taxonomy" id="83449"/>
    <lineage>
        <taxon>Bacteria</taxon>
        <taxon>Pseudomonadati</taxon>
        <taxon>Myxococcota</taxon>
        <taxon>Myxococcia</taxon>
        <taxon>Myxococcales</taxon>
        <taxon>Cystobacterineae</taxon>
        <taxon>Archangiaceae</taxon>
        <taxon>Cystobacter</taxon>
    </lineage>
</organism>
<evidence type="ECO:0000313" key="3">
    <source>
        <dbReference type="Proteomes" id="UP000182229"/>
    </source>
</evidence>
<accession>A0A1L9BDG7</accession>
<sequence>MSTSPTAVLLEVEGAVATLTLNDAARRNAMTPEIGEALRERVAELRQRPDVRAVVLAGAGGAFSAGGDLQMLERLRRVSSEEARTFMLDFYARYLSVLELPVPTVAAVEGAAIGAGLCVALACDLCVVAEDAKLALNFVQLGLHPGMGATYFVPWRAGAQRGAELLLTGRRFDGREAVRLGLALEATPGSEVLARAHTLAAQVAANAPLATRALKRRLAPDRAALQRALEEEARFQAESYGSEDLDEGLAAAAARRAPVFQGR</sequence>